<feature type="binding site" evidence="9">
    <location>
        <position position="72"/>
    </location>
    <ligand>
        <name>substrate</name>
    </ligand>
</feature>
<reference evidence="11 12" key="1">
    <citation type="submission" date="2023-12" db="EMBL/GenBank/DDBJ databases">
        <title>Baltic Sea Cyanobacteria.</title>
        <authorList>
            <person name="Delbaje E."/>
            <person name="Fewer D.P."/>
            <person name="Shishido T.K."/>
        </authorList>
    </citation>
    <scope>NUCLEOTIDE SEQUENCE [LARGE SCALE GENOMIC DNA]</scope>
    <source>
        <strain evidence="11 12">UHCC 0281</strain>
    </source>
</reference>
<keyword evidence="5 9" id="KW-0067">ATP-binding</keyword>
<keyword evidence="12" id="KW-1185">Reference proteome</keyword>
<feature type="binding site" evidence="9">
    <location>
        <position position="8"/>
    </location>
    <ligand>
        <name>substrate</name>
    </ligand>
</feature>
<comment type="subcellular location">
    <subcellularLocation>
        <location evidence="9">Cytoplasm</location>
    </subcellularLocation>
</comment>
<comment type="cofactor">
    <cofactor evidence="9">
        <name>Mg(2+)</name>
        <dbReference type="ChEBI" id="CHEBI:18420"/>
    </cofactor>
</comment>
<accession>A0ABU5SX84</accession>
<evidence type="ECO:0000313" key="12">
    <source>
        <dbReference type="Proteomes" id="UP001302329"/>
    </source>
</evidence>
<dbReference type="SUPFAM" id="SSF52374">
    <property type="entry name" value="Nucleotidylyl transferase"/>
    <property type="match status" value="1"/>
</dbReference>
<evidence type="ECO:0000259" key="10">
    <source>
        <dbReference type="Pfam" id="PF01467"/>
    </source>
</evidence>
<evidence type="ECO:0000313" key="11">
    <source>
        <dbReference type="EMBL" id="MEA5443101.1"/>
    </source>
</evidence>
<name>A0ABU5SX84_9CYAN</name>
<keyword evidence="4 9" id="KW-0547">Nucleotide-binding</keyword>
<feature type="binding site" evidence="9">
    <location>
        <position position="16"/>
    </location>
    <ligand>
        <name>ATP</name>
        <dbReference type="ChEBI" id="CHEBI:30616"/>
    </ligand>
</feature>
<dbReference type="PANTHER" id="PTHR21342:SF1">
    <property type="entry name" value="PHOSPHOPANTETHEINE ADENYLYLTRANSFERASE"/>
    <property type="match status" value="1"/>
</dbReference>
<evidence type="ECO:0000256" key="9">
    <source>
        <dbReference type="HAMAP-Rule" id="MF_00151"/>
    </source>
</evidence>
<dbReference type="EC" id="2.7.7.3" evidence="9"/>
<comment type="catalytic activity">
    <reaction evidence="8 9">
        <text>(R)-4'-phosphopantetheine + ATP + H(+) = 3'-dephospho-CoA + diphosphate</text>
        <dbReference type="Rhea" id="RHEA:19801"/>
        <dbReference type="ChEBI" id="CHEBI:15378"/>
        <dbReference type="ChEBI" id="CHEBI:30616"/>
        <dbReference type="ChEBI" id="CHEBI:33019"/>
        <dbReference type="ChEBI" id="CHEBI:57328"/>
        <dbReference type="ChEBI" id="CHEBI:61723"/>
        <dbReference type="EC" id="2.7.7.3"/>
    </reaction>
</comment>
<dbReference type="InterPro" id="IPR004821">
    <property type="entry name" value="Cyt_trans-like"/>
</dbReference>
<feature type="binding site" evidence="9">
    <location>
        <position position="97"/>
    </location>
    <ligand>
        <name>ATP</name>
        <dbReference type="ChEBI" id="CHEBI:30616"/>
    </ligand>
</feature>
<proteinExistence type="inferred from homology"/>
<dbReference type="InterPro" id="IPR001980">
    <property type="entry name" value="PPAT"/>
</dbReference>
<evidence type="ECO:0000256" key="8">
    <source>
        <dbReference type="ARBA" id="ARBA00029346"/>
    </source>
</evidence>
<comment type="caution">
    <text evidence="11">The sequence shown here is derived from an EMBL/GenBank/DDBJ whole genome shotgun (WGS) entry which is preliminary data.</text>
</comment>
<comment type="function">
    <text evidence="9">Reversibly transfers an adenylyl group from ATP to 4'-phosphopantetheine, yielding dephospho-CoA (dPCoA) and pyrophosphate.</text>
</comment>
<dbReference type="Pfam" id="PF01467">
    <property type="entry name" value="CTP_transf_like"/>
    <property type="match status" value="1"/>
</dbReference>
<feature type="binding site" evidence="9">
    <location>
        <begin position="122"/>
        <end position="128"/>
    </location>
    <ligand>
        <name>ATP</name>
        <dbReference type="ChEBI" id="CHEBI:30616"/>
    </ligand>
</feature>
<evidence type="ECO:0000256" key="1">
    <source>
        <dbReference type="ARBA" id="ARBA00022490"/>
    </source>
</evidence>
<keyword evidence="1 9" id="KW-0963">Cytoplasm</keyword>
<protein>
    <recommendedName>
        <fullName evidence="9">Phosphopantetheine adenylyltransferase</fullName>
        <ecNumber evidence="9">2.7.7.3</ecNumber>
    </recommendedName>
    <alternativeName>
        <fullName evidence="9">Dephospho-CoA pyrophosphorylase</fullName>
    </alternativeName>
    <alternativeName>
        <fullName evidence="9">Pantetheine-phosphate adenylyltransferase</fullName>
        <shortName evidence="9">PPAT</shortName>
    </alternativeName>
</protein>
<feature type="binding site" evidence="9">
    <location>
        <position position="86"/>
    </location>
    <ligand>
        <name>substrate</name>
    </ligand>
</feature>
<feature type="binding site" evidence="9">
    <location>
        <begin position="87"/>
        <end position="89"/>
    </location>
    <ligand>
        <name>ATP</name>
        <dbReference type="ChEBI" id="CHEBI:30616"/>
    </ligand>
</feature>
<dbReference type="NCBIfam" id="TIGR00125">
    <property type="entry name" value="cyt_tran_rel"/>
    <property type="match status" value="1"/>
</dbReference>
<organism evidence="11 12">
    <name type="scientific">Cyanobium gracile UHCC 0281</name>
    <dbReference type="NCBI Taxonomy" id="3110309"/>
    <lineage>
        <taxon>Bacteria</taxon>
        <taxon>Bacillati</taxon>
        <taxon>Cyanobacteriota</taxon>
        <taxon>Cyanophyceae</taxon>
        <taxon>Synechococcales</taxon>
        <taxon>Prochlorococcaceae</taxon>
        <taxon>Cyanobium</taxon>
    </lineage>
</organism>
<dbReference type="PANTHER" id="PTHR21342">
    <property type="entry name" value="PHOSPHOPANTETHEINE ADENYLYLTRANSFERASE"/>
    <property type="match status" value="1"/>
</dbReference>
<evidence type="ECO:0000256" key="7">
    <source>
        <dbReference type="ARBA" id="ARBA00022993"/>
    </source>
</evidence>
<keyword evidence="7 9" id="KW-0173">Coenzyme A biosynthesis</keyword>
<dbReference type="Gene3D" id="3.40.50.620">
    <property type="entry name" value="HUPs"/>
    <property type="match status" value="1"/>
</dbReference>
<comment type="subunit">
    <text evidence="9">Homohexamer.</text>
</comment>
<evidence type="ECO:0000256" key="2">
    <source>
        <dbReference type="ARBA" id="ARBA00022679"/>
    </source>
</evidence>
<evidence type="ECO:0000256" key="4">
    <source>
        <dbReference type="ARBA" id="ARBA00022741"/>
    </source>
</evidence>
<dbReference type="RefSeq" id="WP_323357115.1">
    <property type="nucleotide sequence ID" value="NZ_JAYGHY010000037.1"/>
</dbReference>
<feature type="binding site" evidence="9">
    <location>
        <position position="40"/>
    </location>
    <ligand>
        <name>substrate</name>
    </ligand>
</feature>
<dbReference type="CDD" id="cd02163">
    <property type="entry name" value="PPAT"/>
    <property type="match status" value="1"/>
</dbReference>
<dbReference type="Proteomes" id="UP001302329">
    <property type="component" value="Unassembled WGS sequence"/>
</dbReference>
<gene>
    <name evidence="9 11" type="primary">coaD</name>
    <name evidence="11" type="ORF">VB739_11115</name>
</gene>
<comment type="similarity">
    <text evidence="9">Belongs to the bacterial CoaD family.</text>
</comment>
<comment type="pathway">
    <text evidence="9">Cofactor biosynthesis; coenzyme A biosynthesis; CoA from (R)-pantothenate: step 4/5.</text>
</comment>
<feature type="site" description="Transition state stabilizer" evidence="9">
    <location>
        <position position="16"/>
    </location>
</feature>
<keyword evidence="6 9" id="KW-0460">Magnesium</keyword>
<feature type="domain" description="Cytidyltransferase-like" evidence="10">
    <location>
        <begin position="4"/>
        <end position="132"/>
    </location>
</feature>
<dbReference type="PRINTS" id="PR01020">
    <property type="entry name" value="LPSBIOSNTHSS"/>
</dbReference>
<dbReference type="EMBL" id="JAYGHY010000037">
    <property type="protein sequence ID" value="MEA5443101.1"/>
    <property type="molecule type" value="Genomic_DNA"/>
</dbReference>
<dbReference type="NCBIfam" id="TIGR01510">
    <property type="entry name" value="coaD_prev_kdtB"/>
    <property type="match status" value="1"/>
</dbReference>
<keyword evidence="2 9" id="KW-0808">Transferase</keyword>
<dbReference type="HAMAP" id="MF_00151">
    <property type="entry name" value="PPAT_bact"/>
    <property type="match status" value="1"/>
</dbReference>
<dbReference type="InterPro" id="IPR014729">
    <property type="entry name" value="Rossmann-like_a/b/a_fold"/>
</dbReference>
<feature type="binding site" evidence="9">
    <location>
        <begin position="8"/>
        <end position="9"/>
    </location>
    <ligand>
        <name>ATP</name>
        <dbReference type="ChEBI" id="CHEBI:30616"/>
    </ligand>
</feature>
<dbReference type="GO" id="GO:0004595">
    <property type="term" value="F:pantetheine-phosphate adenylyltransferase activity"/>
    <property type="evidence" value="ECO:0007669"/>
    <property type="project" value="UniProtKB-EC"/>
</dbReference>
<keyword evidence="3 9" id="KW-0548">Nucleotidyltransferase</keyword>
<evidence type="ECO:0000256" key="6">
    <source>
        <dbReference type="ARBA" id="ARBA00022842"/>
    </source>
</evidence>
<evidence type="ECO:0000256" key="3">
    <source>
        <dbReference type="ARBA" id="ARBA00022695"/>
    </source>
</evidence>
<sequence>MRALYPGSFDPLTLGHLDLIERAAHLFDGVVVAVLMNPSKQPSFPLERRLEQIRTATEGLAGIEVGHFDGLTVTYAQTCGAQVILRGLRAMSDFEFELQIAHTNRTLAPRVETLFMATSAHHSFLSSSVVKEVARFGGDVGHMVPPGVAIDLERLFNRQAAPESPYG</sequence>
<evidence type="ECO:0000256" key="5">
    <source>
        <dbReference type="ARBA" id="ARBA00022840"/>
    </source>
</evidence>